<sequence>MQTIIINAVEVGAPVLKKTESGYMLGGWSIGMPTPFEENEIVFYFRAVSGRIMSINAGNLFCERDGVSMLALRGGNAADSPVAAMWSGAAGEEPTMIIVDKCCPAGDFEYSLLPPELSGGSLISVVESISPAASRRVRNMNAKVRLLHQIVPQDAVAALEKQVDMMMQLIAPLLDLIPEEKRPEWSGDFLAAVEKHSAAGVRAPAELIEDISAQKAVIRAAQGAYFAERASV</sequence>
<comment type="caution">
    <text evidence="1">The sequence shown here is derived from an EMBL/GenBank/DDBJ whole genome shotgun (WGS) entry which is preliminary data.</text>
</comment>
<proteinExistence type="predicted"/>
<reference evidence="1 2" key="1">
    <citation type="journal article" date="2018" name="Int. J. Syst. Evol. Microbiol.">
        <title>Uliginosibacterium sediminicola sp. nov., isolated from freshwater sediment.</title>
        <authorList>
            <person name="Hwang W.M."/>
            <person name="Kim S.M."/>
            <person name="Kang K."/>
            <person name="Ahn T.Y."/>
        </authorList>
    </citation>
    <scope>NUCLEOTIDE SEQUENCE [LARGE SCALE GENOMIC DNA]</scope>
    <source>
        <strain evidence="1 2">M1-21</strain>
    </source>
</reference>
<organism evidence="1 2">
    <name type="scientific">Uliginosibacterium sediminicola</name>
    <dbReference type="NCBI Taxonomy" id="2024550"/>
    <lineage>
        <taxon>Bacteria</taxon>
        <taxon>Pseudomonadati</taxon>
        <taxon>Pseudomonadota</taxon>
        <taxon>Betaproteobacteria</taxon>
        <taxon>Rhodocyclales</taxon>
        <taxon>Zoogloeaceae</taxon>
        <taxon>Uliginosibacterium</taxon>
    </lineage>
</organism>
<evidence type="ECO:0000313" key="1">
    <source>
        <dbReference type="EMBL" id="MEN3067834.1"/>
    </source>
</evidence>
<dbReference type="RefSeq" id="WP_345918598.1">
    <property type="nucleotide sequence ID" value="NZ_JBDIVE010000002.1"/>
</dbReference>
<name>A0ABU9YVS1_9RHOO</name>
<gene>
    <name evidence="1" type="ORF">ABDB84_05030</name>
</gene>
<accession>A0ABU9YVS1</accession>
<protein>
    <submittedName>
        <fullName evidence="1">Uncharacterized protein</fullName>
    </submittedName>
</protein>
<keyword evidence="2" id="KW-1185">Reference proteome</keyword>
<dbReference type="EMBL" id="JBDIVE010000002">
    <property type="protein sequence ID" value="MEN3067834.1"/>
    <property type="molecule type" value="Genomic_DNA"/>
</dbReference>
<evidence type="ECO:0000313" key="2">
    <source>
        <dbReference type="Proteomes" id="UP001410394"/>
    </source>
</evidence>
<dbReference type="Proteomes" id="UP001410394">
    <property type="component" value="Unassembled WGS sequence"/>
</dbReference>